<organism evidence="1 2">
    <name type="scientific">Psychrobacter nivimaris</name>
    <dbReference type="NCBI Taxonomy" id="281738"/>
    <lineage>
        <taxon>Bacteria</taxon>
        <taxon>Pseudomonadati</taxon>
        <taxon>Pseudomonadota</taxon>
        <taxon>Gammaproteobacteria</taxon>
        <taxon>Moraxellales</taxon>
        <taxon>Moraxellaceae</taxon>
        <taxon>Psychrobacter</taxon>
    </lineage>
</organism>
<dbReference type="AlphaFoldDB" id="A0A6N7BXT4"/>
<keyword evidence="2" id="KW-1185">Reference proteome</keyword>
<dbReference type="Proteomes" id="UP000471465">
    <property type="component" value="Unassembled WGS sequence"/>
</dbReference>
<evidence type="ECO:0000313" key="2">
    <source>
        <dbReference type="Proteomes" id="UP000471465"/>
    </source>
</evidence>
<gene>
    <name evidence="1" type="ORF">FQV37_893</name>
</gene>
<evidence type="ECO:0000313" key="1">
    <source>
        <dbReference type="EMBL" id="KAF0568485.1"/>
    </source>
</evidence>
<comment type="caution">
    <text evidence="1">The sequence shown here is derived from an EMBL/GenBank/DDBJ whole genome shotgun (WGS) entry which is preliminary data.</text>
</comment>
<dbReference type="EMBL" id="VZIZ01000019">
    <property type="protein sequence ID" value="KAF0568485.1"/>
    <property type="molecule type" value="Genomic_DNA"/>
</dbReference>
<sequence>MKQAFNLRLATETIAKDAQQLGVSIEALENISIKVSAEIIQQPALQLVLTYEVTLPSQILANQLNWRTWQQIQVNFTDYLWEETCLECFIAGSEVDGSKINNEDIVASDQTEPHKIPLQQTTAYIEINASPDGRYALYQFESYRNPVTLPPVPLYETDGTTRASVGWNNHKDLTALSVASLLSSTSTVVQTPAHYERSFSLPITQLPNQQYAIANMNIEQIHPCVILWFGKTDLYFASGHASPPDFHNRDYWPKFEL</sequence>
<proteinExistence type="predicted"/>
<accession>A0A6N7BXT4</accession>
<dbReference type="RefSeq" id="WP_160022323.1">
    <property type="nucleotide sequence ID" value="NZ_VZIZ01000019.1"/>
</dbReference>
<protein>
    <submittedName>
        <fullName evidence="1">Uncharacterized protein</fullName>
    </submittedName>
</protein>
<name>A0A6N7BXT4_9GAMM</name>
<reference evidence="1 2" key="1">
    <citation type="submission" date="2019-09" db="EMBL/GenBank/DDBJ databases">
        <title>Draft genome sequence of Psychrobacter nivimaris LAMA 639, in search for biotechnological relevant genes.</title>
        <authorList>
            <person name="Lima A.O.S."/>
            <person name="Staloch B.E.K."/>
            <person name="Freitas R.C."/>
            <person name="Niero H."/>
            <person name="Silva M.A.C."/>
        </authorList>
    </citation>
    <scope>NUCLEOTIDE SEQUENCE [LARGE SCALE GENOMIC DNA]</scope>
    <source>
        <strain evidence="1 2">LAMA 639</strain>
    </source>
</reference>